<reference evidence="1" key="1">
    <citation type="submission" date="2019-08" db="EMBL/GenBank/DDBJ databases">
        <authorList>
            <person name="Kucharzyk K."/>
            <person name="Murdoch R.W."/>
            <person name="Higgins S."/>
            <person name="Loffler F."/>
        </authorList>
    </citation>
    <scope>NUCLEOTIDE SEQUENCE</scope>
</reference>
<dbReference type="AlphaFoldDB" id="A0A645C2V5"/>
<evidence type="ECO:0000313" key="1">
    <source>
        <dbReference type="EMBL" id="MPM71982.1"/>
    </source>
</evidence>
<sequence length="84" mass="9344">MSGAVRRFFGVDKHLEAFITAEVIQGVFVNSTGIARIKIAHLQCNGLLILLAELRLARIEDTRHTRWQNVVHGSAVAVLFNIYG</sequence>
<dbReference type="EMBL" id="VSSQ01024457">
    <property type="protein sequence ID" value="MPM71982.1"/>
    <property type="molecule type" value="Genomic_DNA"/>
</dbReference>
<comment type="caution">
    <text evidence="1">The sequence shown here is derived from an EMBL/GenBank/DDBJ whole genome shotgun (WGS) entry which is preliminary data.</text>
</comment>
<organism evidence="1">
    <name type="scientific">bioreactor metagenome</name>
    <dbReference type="NCBI Taxonomy" id="1076179"/>
    <lineage>
        <taxon>unclassified sequences</taxon>
        <taxon>metagenomes</taxon>
        <taxon>ecological metagenomes</taxon>
    </lineage>
</organism>
<protein>
    <submittedName>
        <fullName evidence="1">Uncharacterized protein</fullName>
    </submittedName>
</protein>
<gene>
    <name evidence="1" type="ORF">SDC9_118954</name>
</gene>
<proteinExistence type="predicted"/>
<accession>A0A645C2V5</accession>
<name>A0A645C2V5_9ZZZZ</name>